<keyword evidence="4 5" id="KW-0472">Membrane</keyword>
<dbReference type="AlphaFoldDB" id="X0U2W6"/>
<evidence type="ECO:0000313" key="6">
    <source>
        <dbReference type="EMBL" id="GAG00114.1"/>
    </source>
</evidence>
<keyword evidence="3 5" id="KW-1133">Transmembrane helix</keyword>
<evidence type="ECO:0008006" key="7">
    <source>
        <dbReference type="Google" id="ProtNLM"/>
    </source>
</evidence>
<accession>X0U2W6</accession>
<feature type="transmembrane region" description="Helical" evidence="5">
    <location>
        <begin position="101"/>
        <end position="125"/>
    </location>
</feature>
<dbReference type="PANTHER" id="PTHR43461:SF1">
    <property type="entry name" value="TRANSMEMBRANE PROTEIN 256"/>
    <property type="match status" value="1"/>
</dbReference>
<organism evidence="6">
    <name type="scientific">marine sediment metagenome</name>
    <dbReference type="NCBI Taxonomy" id="412755"/>
    <lineage>
        <taxon>unclassified sequences</taxon>
        <taxon>metagenomes</taxon>
        <taxon>ecological metagenomes</taxon>
    </lineage>
</organism>
<evidence type="ECO:0000256" key="5">
    <source>
        <dbReference type="SAM" id="Phobius"/>
    </source>
</evidence>
<dbReference type="EMBL" id="BARS01026318">
    <property type="protein sequence ID" value="GAG00114.1"/>
    <property type="molecule type" value="Genomic_DNA"/>
</dbReference>
<feature type="transmembrane region" description="Helical" evidence="5">
    <location>
        <begin position="43"/>
        <end position="61"/>
    </location>
</feature>
<reference evidence="6" key="1">
    <citation type="journal article" date="2014" name="Front. Microbiol.">
        <title>High frequency of phylogenetically diverse reductive dehalogenase-homologous genes in deep subseafloor sedimentary metagenomes.</title>
        <authorList>
            <person name="Kawai M."/>
            <person name="Futagami T."/>
            <person name="Toyoda A."/>
            <person name="Takaki Y."/>
            <person name="Nishi S."/>
            <person name="Hori S."/>
            <person name="Arai W."/>
            <person name="Tsubouchi T."/>
            <person name="Morono Y."/>
            <person name="Uchiyama I."/>
            <person name="Ito T."/>
            <person name="Fujiyama A."/>
            <person name="Inagaki F."/>
            <person name="Takami H."/>
        </authorList>
    </citation>
    <scope>NUCLEOTIDE SEQUENCE</scope>
    <source>
        <strain evidence="6">Expedition CK06-06</strain>
    </source>
</reference>
<comment type="caution">
    <text evidence="6">The sequence shown here is derived from an EMBL/GenBank/DDBJ whole genome shotgun (WGS) entry which is preliminary data.</text>
</comment>
<sequence>MLKLFCVFGAVLGFLGVAAGSFGAHGLKDLLEANGHAANWETAVRYCLFHAVVLIAIGSLASGSENAGLTTLFTVAAGCFVVGVLIFSGCLGVLALTDIRILGAIVPIGGVLLLVGWATLAVAIYRLRF</sequence>
<dbReference type="GO" id="GO:0005886">
    <property type="term" value="C:plasma membrane"/>
    <property type="evidence" value="ECO:0007669"/>
    <property type="project" value="TreeGrafter"/>
</dbReference>
<dbReference type="Pfam" id="PF04241">
    <property type="entry name" value="DUF423"/>
    <property type="match status" value="1"/>
</dbReference>
<proteinExistence type="predicted"/>
<evidence type="ECO:0000256" key="2">
    <source>
        <dbReference type="ARBA" id="ARBA00022692"/>
    </source>
</evidence>
<name>X0U2W6_9ZZZZ</name>
<evidence type="ECO:0000256" key="3">
    <source>
        <dbReference type="ARBA" id="ARBA00022989"/>
    </source>
</evidence>
<keyword evidence="2 5" id="KW-0812">Transmembrane</keyword>
<dbReference type="InterPro" id="IPR006696">
    <property type="entry name" value="DUF423"/>
</dbReference>
<dbReference type="PANTHER" id="PTHR43461">
    <property type="entry name" value="TRANSMEMBRANE PROTEIN 256"/>
    <property type="match status" value="1"/>
</dbReference>
<feature type="transmembrane region" description="Helical" evidence="5">
    <location>
        <begin position="73"/>
        <end position="95"/>
    </location>
</feature>
<gene>
    <name evidence="6" type="ORF">S01H1_41490</name>
</gene>
<evidence type="ECO:0000256" key="4">
    <source>
        <dbReference type="ARBA" id="ARBA00023136"/>
    </source>
</evidence>
<protein>
    <recommendedName>
        <fullName evidence="7">Membrane protein containing DUF423</fullName>
    </recommendedName>
</protein>
<evidence type="ECO:0000256" key="1">
    <source>
        <dbReference type="ARBA" id="ARBA00004141"/>
    </source>
</evidence>
<comment type="subcellular location">
    <subcellularLocation>
        <location evidence="1">Membrane</location>
        <topology evidence="1">Multi-pass membrane protein</topology>
    </subcellularLocation>
</comment>